<dbReference type="EMBL" id="MPUH01000498">
    <property type="protein sequence ID" value="OMJ78887.1"/>
    <property type="molecule type" value="Genomic_DNA"/>
</dbReference>
<dbReference type="Proteomes" id="UP000187209">
    <property type="component" value="Unassembled WGS sequence"/>
</dbReference>
<keyword evidence="3" id="KW-1185">Reference proteome</keyword>
<sequence>MDSLKKSHNTNNSCQLTPSIPQTSEELLLPPIHLKTSSKSNPNLKTKINLLEELFLGKKSHSPNLRQAIKTQAISIADFTGDKKVFFKKIGFWEAYKRLQNLEKDTKYHDEKSLSKPDKPYLMDLNTERKLAFSKQKVDLLSSKLSRILSPQYCKPKTPNYNLPTSPQYITPKLTIEITQANEDLEEIKSFLTLPTIEITQANEDLEEIKSFLTLPARANRNSVQLSPRSPQFNSHCHRNSSIYS</sequence>
<feature type="region of interest" description="Disordered" evidence="1">
    <location>
        <begin position="223"/>
        <end position="245"/>
    </location>
</feature>
<organism evidence="2 3">
    <name type="scientific">Stentor coeruleus</name>
    <dbReference type="NCBI Taxonomy" id="5963"/>
    <lineage>
        <taxon>Eukaryota</taxon>
        <taxon>Sar</taxon>
        <taxon>Alveolata</taxon>
        <taxon>Ciliophora</taxon>
        <taxon>Postciliodesmatophora</taxon>
        <taxon>Heterotrichea</taxon>
        <taxon>Heterotrichida</taxon>
        <taxon>Stentoridae</taxon>
        <taxon>Stentor</taxon>
    </lineage>
</organism>
<reference evidence="2 3" key="1">
    <citation type="submission" date="2016-11" db="EMBL/GenBank/DDBJ databases">
        <title>The macronuclear genome of Stentor coeruleus: a giant cell with tiny introns.</title>
        <authorList>
            <person name="Slabodnick M."/>
            <person name="Ruby J.G."/>
            <person name="Reiff S.B."/>
            <person name="Swart E.C."/>
            <person name="Gosai S."/>
            <person name="Prabakaran S."/>
            <person name="Witkowska E."/>
            <person name="Larue G.E."/>
            <person name="Fisher S."/>
            <person name="Freeman R.M."/>
            <person name="Gunawardena J."/>
            <person name="Chu W."/>
            <person name="Stover N.A."/>
            <person name="Gregory B.D."/>
            <person name="Nowacki M."/>
            <person name="Derisi J."/>
            <person name="Roy S.W."/>
            <person name="Marshall W.F."/>
            <person name="Sood P."/>
        </authorList>
    </citation>
    <scope>NUCLEOTIDE SEQUENCE [LARGE SCALE GENOMIC DNA]</scope>
    <source>
        <strain evidence="2">WM001</strain>
    </source>
</reference>
<evidence type="ECO:0000313" key="3">
    <source>
        <dbReference type="Proteomes" id="UP000187209"/>
    </source>
</evidence>
<protein>
    <submittedName>
        <fullName evidence="2">Uncharacterized protein</fullName>
    </submittedName>
</protein>
<proteinExistence type="predicted"/>
<gene>
    <name evidence="2" type="ORF">SteCoe_21198</name>
</gene>
<dbReference type="AlphaFoldDB" id="A0A1R2BQ81"/>
<name>A0A1R2BQ81_9CILI</name>
<accession>A0A1R2BQ81</accession>
<comment type="caution">
    <text evidence="2">The sequence shown here is derived from an EMBL/GenBank/DDBJ whole genome shotgun (WGS) entry which is preliminary data.</text>
</comment>
<evidence type="ECO:0000256" key="1">
    <source>
        <dbReference type="SAM" id="MobiDB-lite"/>
    </source>
</evidence>
<evidence type="ECO:0000313" key="2">
    <source>
        <dbReference type="EMBL" id="OMJ78887.1"/>
    </source>
</evidence>